<accession>A0A484I452</accession>
<dbReference type="EC" id="4.3.1.32" evidence="3"/>
<dbReference type="SMART" id="SM00729">
    <property type="entry name" value="Elp3"/>
    <property type="match status" value="1"/>
</dbReference>
<dbReference type="Proteomes" id="UP000294299">
    <property type="component" value="Chromosome NFRAN"/>
</dbReference>
<keyword evidence="7" id="KW-0408">Iron</keyword>
<name>A0A484I452_9ARCH</name>
<dbReference type="InterPro" id="IPR007197">
    <property type="entry name" value="rSAM"/>
</dbReference>
<dbReference type="CDD" id="cd01335">
    <property type="entry name" value="Radical_SAM"/>
    <property type="match status" value="1"/>
</dbReference>
<dbReference type="SFLD" id="SFLDG01388">
    <property type="entry name" value="7_8-didemethyl-8-hydroxy-5-dea"/>
    <property type="match status" value="1"/>
</dbReference>
<evidence type="ECO:0000256" key="7">
    <source>
        <dbReference type="ARBA" id="ARBA00023004"/>
    </source>
</evidence>
<evidence type="ECO:0000256" key="5">
    <source>
        <dbReference type="ARBA" id="ARBA00022691"/>
    </source>
</evidence>
<dbReference type="AlphaFoldDB" id="A0A484I452"/>
<keyword evidence="4" id="KW-0004">4Fe-4S</keyword>
<comment type="pathway">
    <text evidence="2">Cofactor biosynthesis; coenzyme F0 biosynthesis.</text>
</comment>
<dbReference type="Pfam" id="PF04055">
    <property type="entry name" value="Radical_SAM"/>
    <property type="match status" value="1"/>
</dbReference>
<dbReference type="GO" id="GO:0051539">
    <property type="term" value="F:4 iron, 4 sulfur cluster binding"/>
    <property type="evidence" value="ECO:0007669"/>
    <property type="project" value="UniProtKB-KW"/>
</dbReference>
<dbReference type="GO" id="GO:0044689">
    <property type="term" value="F:7,8-didemethyl-8-hydroxy-5-deazariboflavin synthase activity"/>
    <property type="evidence" value="ECO:0007669"/>
    <property type="project" value="UniProtKB-EC"/>
</dbReference>
<keyword evidence="8" id="KW-0411">Iron-sulfur</keyword>
<comment type="catalytic activity">
    <reaction evidence="10">
        <text>5-amino-5-(4-hydroxybenzyl)-6-(D-ribitylimino)-5,6-dihydrouracil + S-adenosyl-L-methionine = 7,8-didemethyl-8-hydroxy-5-deazariboflavin + 5'-deoxyadenosine + L-methionine + NH4(+) + H(+)</text>
        <dbReference type="Rhea" id="RHEA:55204"/>
        <dbReference type="ChEBI" id="CHEBI:15378"/>
        <dbReference type="ChEBI" id="CHEBI:17319"/>
        <dbReference type="ChEBI" id="CHEBI:28938"/>
        <dbReference type="ChEBI" id="CHEBI:57844"/>
        <dbReference type="ChEBI" id="CHEBI:59789"/>
        <dbReference type="ChEBI" id="CHEBI:59904"/>
        <dbReference type="ChEBI" id="CHEBI:85936"/>
        <dbReference type="EC" id="4.3.1.32"/>
    </reaction>
</comment>
<dbReference type="GO" id="GO:0046872">
    <property type="term" value="F:metal ion binding"/>
    <property type="evidence" value="ECO:0007669"/>
    <property type="project" value="UniProtKB-KW"/>
</dbReference>
<dbReference type="PANTHER" id="PTHR43076:SF15">
    <property type="entry name" value="7,8-DIDEMETHYL-8-HYDROXY-5-DEAZARIBOFLAVIN SYNTHASE"/>
    <property type="match status" value="1"/>
</dbReference>
<dbReference type="NCBIfam" id="TIGR03550">
    <property type="entry name" value="F420_cofG"/>
    <property type="match status" value="1"/>
</dbReference>
<dbReference type="InterPro" id="IPR034405">
    <property type="entry name" value="F420"/>
</dbReference>
<evidence type="ECO:0000256" key="2">
    <source>
        <dbReference type="ARBA" id="ARBA00004712"/>
    </source>
</evidence>
<dbReference type="SUPFAM" id="SSF102114">
    <property type="entry name" value="Radical SAM enzymes"/>
    <property type="match status" value="1"/>
</dbReference>
<dbReference type="EMBL" id="LR216287">
    <property type="protein sequence ID" value="VFJ12435.1"/>
    <property type="molecule type" value="Genomic_DNA"/>
</dbReference>
<evidence type="ECO:0000256" key="4">
    <source>
        <dbReference type="ARBA" id="ARBA00022485"/>
    </source>
</evidence>
<dbReference type="SFLD" id="SFLDS00029">
    <property type="entry name" value="Radical_SAM"/>
    <property type="match status" value="1"/>
</dbReference>
<dbReference type="NCBIfam" id="NF004884">
    <property type="entry name" value="PRK06245.1"/>
    <property type="match status" value="1"/>
</dbReference>
<dbReference type="RefSeq" id="WP_134482573.1">
    <property type="nucleotide sequence ID" value="NZ_LR216287.1"/>
</dbReference>
<gene>
    <name evidence="12" type="primary">cofG</name>
    <name evidence="12" type="ORF">NFRAN_0114</name>
</gene>
<keyword evidence="6" id="KW-0479">Metal-binding</keyword>
<evidence type="ECO:0000313" key="12">
    <source>
        <dbReference type="EMBL" id="VFJ12435.1"/>
    </source>
</evidence>
<evidence type="ECO:0000256" key="1">
    <source>
        <dbReference type="ARBA" id="ARBA00001966"/>
    </source>
</evidence>
<dbReference type="InterPro" id="IPR019939">
    <property type="entry name" value="CofG_family"/>
</dbReference>
<sequence length="414" mass="46691">MSLSNNLDRVSEQVTSEYYESEITHKIWQMKYRNNCYELAHFLSTCDLSLLQYLATQIRSNHTFDSKVITYSRKVFINLINLCKDSCSYCTYKKEPQDIDAIMLSPSQVLAIAEAASRKGCTEALIVTGERPETKYPQVKAWLNSLGHKNLTDLIADLGEKILKKTGLLPHTNAGTLTKSEMTKLKPTNASLGMMLESSSERLLSTGEAHEFAPSKIPKVRLKSLLSAGELKFPITTGLLIGIGETFEDVIDSLLKINEINKRYGHIQEVIMQNFIPKAGTPMEYAKSPTLEYFLRCIASARIILENINIQVPPNLSPKIYSRYLTAGINDWGGISPLTPDYVNPESPWPTIREISKVTLDNGYVLRARLPLYPNYIVDPKLNTQFIHPTLKGYIEPLVDNYGLVKEDSIQNEY</sequence>
<evidence type="ECO:0000256" key="8">
    <source>
        <dbReference type="ARBA" id="ARBA00023014"/>
    </source>
</evidence>
<evidence type="ECO:0000256" key="10">
    <source>
        <dbReference type="ARBA" id="ARBA00048974"/>
    </source>
</evidence>
<dbReference type="InterPro" id="IPR058240">
    <property type="entry name" value="rSAM_sf"/>
</dbReference>
<dbReference type="PANTHER" id="PTHR43076">
    <property type="entry name" value="FO SYNTHASE (COFH)"/>
    <property type="match status" value="1"/>
</dbReference>
<keyword evidence="5" id="KW-0949">S-adenosyl-L-methionine</keyword>
<evidence type="ECO:0000256" key="6">
    <source>
        <dbReference type="ARBA" id="ARBA00022723"/>
    </source>
</evidence>
<dbReference type="SFLD" id="SFLDF00294">
    <property type="entry name" value="7_8-didemethyl-8-hydroxy-5-dea"/>
    <property type="match status" value="1"/>
</dbReference>
<dbReference type="OrthoDB" id="35347at2157"/>
<proteinExistence type="inferred from homology"/>
<dbReference type="InterPro" id="IPR013785">
    <property type="entry name" value="Aldolase_TIM"/>
</dbReference>
<dbReference type="GeneID" id="39419706"/>
<dbReference type="SFLD" id="SFLDG01064">
    <property type="entry name" value="F420__menaquinone_cofactor_bio"/>
    <property type="match status" value="1"/>
</dbReference>
<evidence type="ECO:0000256" key="9">
    <source>
        <dbReference type="ARBA" id="ARBA00023239"/>
    </source>
</evidence>
<dbReference type="Gene3D" id="3.20.20.70">
    <property type="entry name" value="Aldolase class I"/>
    <property type="match status" value="1"/>
</dbReference>
<dbReference type="KEGG" id="nfn:NFRAN_0114"/>
<feature type="domain" description="Radical SAM core" evidence="11">
    <location>
        <begin position="69"/>
        <end position="315"/>
    </location>
</feature>
<protein>
    <recommendedName>
        <fullName evidence="3">7,8-didemethyl-8-hydroxy-5-deazariboflavin synthase</fullName>
        <ecNumber evidence="3">4.3.1.32</ecNumber>
    </recommendedName>
</protein>
<keyword evidence="13" id="KW-1185">Reference proteome</keyword>
<dbReference type="InterPro" id="IPR006638">
    <property type="entry name" value="Elp3/MiaA/NifB-like_rSAM"/>
</dbReference>
<comment type="cofactor">
    <cofactor evidence="1">
        <name>[4Fe-4S] cluster</name>
        <dbReference type="ChEBI" id="CHEBI:49883"/>
    </cofactor>
</comment>
<evidence type="ECO:0000313" key="13">
    <source>
        <dbReference type="Proteomes" id="UP000294299"/>
    </source>
</evidence>
<dbReference type="HAMAP" id="MF_01611">
    <property type="entry name" value="FO_synth_sub1"/>
    <property type="match status" value="1"/>
</dbReference>
<evidence type="ECO:0000256" key="3">
    <source>
        <dbReference type="ARBA" id="ARBA00012126"/>
    </source>
</evidence>
<keyword evidence="12" id="KW-0808">Transferase</keyword>
<dbReference type="UniPathway" id="UPA00072"/>
<dbReference type="PROSITE" id="PS51918">
    <property type="entry name" value="RADICAL_SAM"/>
    <property type="match status" value="1"/>
</dbReference>
<reference evidence="12 13" key="1">
    <citation type="submission" date="2019-02" db="EMBL/GenBank/DDBJ databases">
        <authorList>
            <person name="Lehtovirta-Morley E L."/>
        </authorList>
    </citation>
    <scope>NUCLEOTIDE SEQUENCE [LARGE SCALE GENOMIC DNA]</scope>
    <source>
        <strain evidence="12">NFRAN1</strain>
    </source>
</reference>
<dbReference type="GO" id="GO:0016765">
    <property type="term" value="F:transferase activity, transferring alkyl or aryl (other than methyl) groups"/>
    <property type="evidence" value="ECO:0007669"/>
    <property type="project" value="InterPro"/>
</dbReference>
<evidence type="ECO:0000259" key="11">
    <source>
        <dbReference type="PROSITE" id="PS51918"/>
    </source>
</evidence>
<organism evidence="12 13">
    <name type="scientific">Candidatus Nitrosocosmicus franklandianus</name>
    <dbReference type="NCBI Taxonomy" id="1798806"/>
    <lineage>
        <taxon>Archaea</taxon>
        <taxon>Nitrososphaerota</taxon>
        <taxon>Nitrososphaeria</taxon>
        <taxon>Nitrososphaerales</taxon>
        <taxon>Nitrososphaeraceae</taxon>
        <taxon>Candidatus Nitrosocosmicus</taxon>
    </lineage>
</organism>
<keyword evidence="9" id="KW-0456">Lyase</keyword>